<dbReference type="PANTHER" id="PTHR43280">
    <property type="entry name" value="ARAC-FAMILY TRANSCRIPTIONAL REGULATOR"/>
    <property type="match status" value="1"/>
</dbReference>
<evidence type="ECO:0000256" key="1">
    <source>
        <dbReference type="ARBA" id="ARBA00023015"/>
    </source>
</evidence>
<reference evidence="5 6" key="1">
    <citation type="submission" date="2020-02" db="EMBL/GenBank/DDBJ databases">
        <authorList>
            <person name="Li X.-J."/>
            <person name="Feng X.-M."/>
        </authorList>
    </citation>
    <scope>NUCLEOTIDE SEQUENCE [LARGE SCALE GENOMIC DNA]</scope>
    <source>
        <strain evidence="5 6">CGMCC 4.7225</strain>
    </source>
</reference>
<keyword evidence="1" id="KW-0805">Transcription regulation</keyword>
<accession>A0A6N9YSS3</accession>
<dbReference type="SUPFAM" id="SSF46689">
    <property type="entry name" value="Homeodomain-like"/>
    <property type="match status" value="2"/>
</dbReference>
<dbReference type="CDD" id="cd06976">
    <property type="entry name" value="cupin_MtlR-like_N"/>
    <property type="match status" value="1"/>
</dbReference>
<comment type="caution">
    <text evidence="5">The sequence shown here is derived from an EMBL/GenBank/DDBJ whole genome shotgun (WGS) entry which is preliminary data.</text>
</comment>
<dbReference type="EMBL" id="JAAGOB010000014">
    <property type="protein sequence ID" value="NED97859.1"/>
    <property type="molecule type" value="Genomic_DNA"/>
</dbReference>
<keyword evidence="2" id="KW-0238">DNA-binding</keyword>
<dbReference type="InterPro" id="IPR018060">
    <property type="entry name" value="HTH_AraC"/>
</dbReference>
<name>A0A6N9YSS3_9ACTN</name>
<dbReference type="AlphaFoldDB" id="A0A6N9YSS3"/>
<dbReference type="SUPFAM" id="SSF51182">
    <property type="entry name" value="RmlC-like cupins"/>
    <property type="match status" value="1"/>
</dbReference>
<evidence type="ECO:0000313" key="6">
    <source>
        <dbReference type="Proteomes" id="UP000469185"/>
    </source>
</evidence>
<dbReference type="PROSITE" id="PS01124">
    <property type="entry name" value="HTH_ARAC_FAMILY_2"/>
    <property type="match status" value="1"/>
</dbReference>
<protein>
    <submittedName>
        <fullName evidence="5">AraC family transcriptional regulator</fullName>
    </submittedName>
</protein>
<dbReference type="RefSeq" id="WP_163820651.1">
    <property type="nucleotide sequence ID" value="NZ_JAAGOB010000014.1"/>
</dbReference>
<evidence type="ECO:0000259" key="4">
    <source>
        <dbReference type="PROSITE" id="PS01124"/>
    </source>
</evidence>
<feature type="domain" description="HTH araC/xylS-type" evidence="4">
    <location>
        <begin position="183"/>
        <end position="281"/>
    </location>
</feature>
<dbReference type="InterPro" id="IPR011051">
    <property type="entry name" value="RmlC_Cupin_sf"/>
</dbReference>
<evidence type="ECO:0000256" key="3">
    <source>
        <dbReference type="ARBA" id="ARBA00023163"/>
    </source>
</evidence>
<gene>
    <name evidence="5" type="ORF">G1H11_21405</name>
</gene>
<evidence type="ECO:0000313" key="5">
    <source>
        <dbReference type="EMBL" id="NED97859.1"/>
    </source>
</evidence>
<dbReference type="Gene3D" id="2.60.120.10">
    <property type="entry name" value="Jelly Rolls"/>
    <property type="match status" value="1"/>
</dbReference>
<dbReference type="InterPro" id="IPR003313">
    <property type="entry name" value="AraC-bd"/>
</dbReference>
<dbReference type="GO" id="GO:0043565">
    <property type="term" value="F:sequence-specific DNA binding"/>
    <property type="evidence" value="ECO:0007669"/>
    <property type="project" value="InterPro"/>
</dbReference>
<dbReference type="Pfam" id="PF02311">
    <property type="entry name" value="AraC_binding"/>
    <property type="match status" value="1"/>
</dbReference>
<proteinExistence type="predicted"/>
<keyword evidence="3" id="KW-0804">Transcription</keyword>
<dbReference type="GO" id="GO:0003700">
    <property type="term" value="F:DNA-binding transcription factor activity"/>
    <property type="evidence" value="ECO:0007669"/>
    <property type="project" value="InterPro"/>
</dbReference>
<sequence>MQPEREHIVGGSDISWTYFTRRERQFGFRWHVHPEIELTLITRGSGARFVGDSIEHYRPGDLALIGADVPHTYASSSTGAQQDADEHEAIVVQFRRDFLGADLFTRPEFMHADRLLNEASRGLAIEATPAMVNTLTSLPGLLPATRTLTLIDIVIQLTMAETRPLSTSTRHPVLGGPARQRINDICAYLHEHFRRPVSSEEVAAVAHMSPTALSRHFRRALGQTMTDYVNELRISAACELLTDTELPITEIAAQCGYSNLSNFNRRFRALKHTNPRHYRRMITEGSI</sequence>
<organism evidence="5 6">
    <name type="scientific">Phytoactinopolyspora alkaliphila</name>
    <dbReference type="NCBI Taxonomy" id="1783498"/>
    <lineage>
        <taxon>Bacteria</taxon>
        <taxon>Bacillati</taxon>
        <taxon>Actinomycetota</taxon>
        <taxon>Actinomycetes</taxon>
        <taxon>Jiangellales</taxon>
        <taxon>Jiangellaceae</taxon>
        <taxon>Phytoactinopolyspora</taxon>
    </lineage>
</organism>
<dbReference type="PANTHER" id="PTHR43280:SF27">
    <property type="entry name" value="TRANSCRIPTIONAL REGULATOR MTLR"/>
    <property type="match status" value="1"/>
</dbReference>
<dbReference type="SMART" id="SM00342">
    <property type="entry name" value="HTH_ARAC"/>
    <property type="match status" value="1"/>
</dbReference>
<dbReference type="Proteomes" id="UP000469185">
    <property type="component" value="Unassembled WGS sequence"/>
</dbReference>
<dbReference type="Pfam" id="PF12833">
    <property type="entry name" value="HTH_18"/>
    <property type="match status" value="1"/>
</dbReference>
<evidence type="ECO:0000256" key="2">
    <source>
        <dbReference type="ARBA" id="ARBA00023125"/>
    </source>
</evidence>
<dbReference type="InterPro" id="IPR014710">
    <property type="entry name" value="RmlC-like_jellyroll"/>
</dbReference>
<dbReference type="InterPro" id="IPR009057">
    <property type="entry name" value="Homeodomain-like_sf"/>
</dbReference>
<dbReference type="Gene3D" id="1.10.10.60">
    <property type="entry name" value="Homeodomain-like"/>
    <property type="match status" value="2"/>
</dbReference>
<keyword evidence="6" id="KW-1185">Reference proteome</keyword>